<dbReference type="EMBL" id="JBAFSM010000032">
    <property type="protein sequence ID" value="MEG3438635.1"/>
    <property type="molecule type" value="Genomic_DNA"/>
</dbReference>
<proteinExistence type="predicted"/>
<sequence length="57" mass="6430">MATTSIRAGLVLKRGVIRAIDREGRTRESGIDRDFTTGENARVGWWVAAIAEKMKRR</sequence>
<evidence type="ECO:0000313" key="2">
    <source>
        <dbReference type="Proteomes" id="UP001328733"/>
    </source>
</evidence>
<dbReference type="RefSeq" id="WP_332866116.1">
    <property type="nucleotide sequence ID" value="NZ_JBAFSM010000032.1"/>
</dbReference>
<organism evidence="1 2">
    <name type="scientific">Pannus brasiliensis CCIBt3594</name>
    <dbReference type="NCBI Taxonomy" id="1427578"/>
    <lineage>
        <taxon>Bacteria</taxon>
        <taxon>Bacillati</taxon>
        <taxon>Cyanobacteriota</taxon>
        <taxon>Cyanophyceae</taxon>
        <taxon>Oscillatoriophycideae</taxon>
        <taxon>Chroococcales</taxon>
        <taxon>Microcystaceae</taxon>
        <taxon>Pannus</taxon>
    </lineage>
</organism>
<reference evidence="1 2" key="1">
    <citation type="submission" date="2024-01" db="EMBL/GenBank/DDBJ databases">
        <title>Genomic insights into the taxonomy and metabolism of the cyanobacterium Pannus brasiliensis CCIBt3594.</title>
        <authorList>
            <person name="Machado M."/>
            <person name="Botero N.B."/>
            <person name="Andreote A.P.D."/>
            <person name="Feitosa A.M.T."/>
            <person name="Popin R."/>
            <person name="Sivonen K."/>
            <person name="Fiore M.F."/>
        </authorList>
    </citation>
    <scope>NUCLEOTIDE SEQUENCE [LARGE SCALE GENOMIC DNA]</scope>
    <source>
        <strain evidence="1 2">CCIBt3594</strain>
    </source>
</reference>
<name>A0AAW9QP30_9CHRO</name>
<protein>
    <submittedName>
        <fullName evidence="1">Uncharacterized protein</fullName>
    </submittedName>
</protein>
<gene>
    <name evidence="1" type="ORF">V0288_15995</name>
</gene>
<keyword evidence="2" id="KW-1185">Reference proteome</keyword>
<evidence type="ECO:0000313" key="1">
    <source>
        <dbReference type="EMBL" id="MEG3438635.1"/>
    </source>
</evidence>
<dbReference type="AlphaFoldDB" id="A0AAW9QP30"/>
<comment type="caution">
    <text evidence="1">The sequence shown here is derived from an EMBL/GenBank/DDBJ whole genome shotgun (WGS) entry which is preliminary data.</text>
</comment>
<accession>A0AAW9QP30</accession>
<dbReference type="Proteomes" id="UP001328733">
    <property type="component" value="Unassembled WGS sequence"/>
</dbReference>